<dbReference type="PIRSF" id="PIRSF038991">
    <property type="entry name" value="Protein_AbrB"/>
    <property type="match status" value="1"/>
</dbReference>
<evidence type="ECO:0000313" key="3">
    <source>
        <dbReference type="Proteomes" id="UP001321492"/>
    </source>
</evidence>
<evidence type="ECO:0000313" key="2">
    <source>
        <dbReference type="EMBL" id="MDJ1157968.1"/>
    </source>
</evidence>
<keyword evidence="1" id="KW-0472">Membrane</keyword>
<feature type="transmembrane region" description="Helical" evidence="1">
    <location>
        <begin position="327"/>
        <end position="345"/>
    </location>
</feature>
<dbReference type="EMBL" id="JASJEV010000003">
    <property type="protein sequence ID" value="MDJ1157968.1"/>
    <property type="molecule type" value="Genomic_DNA"/>
</dbReference>
<feature type="transmembrane region" description="Helical" evidence="1">
    <location>
        <begin position="264"/>
        <end position="285"/>
    </location>
</feature>
<organism evidence="2 3">
    <name type="scientific">Chelatococcus albus</name>
    <dbReference type="NCBI Taxonomy" id="3047466"/>
    <lineage>
        <taxon>Bacteria</taxon>
        <taxon>Pseudomonadati</taxon>
        <taxon>Pseudomonadota</taxon>
        <taxon>Alphaproteobacteria</taxon>
        <taxon>Hyphomicrobiales</taxon>
        <taxon>Chelatococcaceae</taxon>
        <taxon>Chelatococcus</taxon>
    </lineage>
</organism>
<keyword evidence="1" id="KW-0812">Transmembrane</keyword>
<gene>
    <name evidence="2" type="ORF">QNA08_06945</name>
</gene>
<dbReference type="Pfam" id="PF05145">
    <property type="entry name" value="AbrB"/>
    <property type="match status" value="1"/>
</dbReference>
<feature type="transmembrane region" description="Helical" evidence="1">
    <location>
        <begin position="183"/>
        <end position="202"/>
    </location>
</feature>
<comment type="caution">
    <text evidence="2">The sequence shown here is derived from an EMBL/GenBank/DDBJ whole genome shotgun (WGS) entry which is preliminary data.</text>
</comment>
<feature type="transmembrane region" description="Helical" evidence="1">
    <location>
        <begin position="236"/>
        <end position="252"/>
    </location>
</feature>
<feature type="transmembrane region" description="Helical" evidence="1">
    <location>
        <begin position="60"/>
        <end position="78"/>
    </location>
</feature>
<keyword evidence="3" id="KW-1185">Reference proteome</keyword>
<feature type="transmembrane region" description="Helical" evidence="1">
    <location>
        <begin position="153"/>
        <end position="171"/>
    </location>
</feature>
<sequence>MAGPGPNSSSLLRQVVQTAVAAAGGYLFSLAGVPAAWLSGAVVAVALLCAVRRAVAMPPGLSDAAMLLAGVSMGGAATPEALGAFARYPASLGLLALSVVVVVLLSGAWLTRLAGWSRIDAMLGSAPGALSTVMAVAADRGARIGPIAVVQSFRLAVLVVVLPSVVFAIDGGRPLAAVHNGDMSPAALGLVLLGGLIFGTLLKRIGMAAPMLLGATLVSAVAHACGWVRGALPGDLGIFALILLGAFIGTRFRTVDRPSLVASLPAALGSFAVSGVVAALFAVAAAEFARVPFGAALVAFAPGGLEAMTVLALVLGLDPIYVGAHHLARFLGIGVALPLAASWLARRGGPAI</sequence>
<dbReference type="RefSeq" id="WP_283739956.1">
    <property type="nucleotide sequence ID" value="NZ_JASJEV010000003.1"/>
</dbReference>
<dbReference type="PANTHER" id="PTHR38457:SF1">
    <property type="entry name" value="REGULATOR ABRB-RELATED"/>
    <property type="match status" value="1"/>
</dbReference>
<feature type="transmembrane region" description="Helical" evidence="1">
    <location>
        <begin position="291"/>
        <end position="315"/>
    </location>
</feature>
<evidence type="ECO:0000256" key="1">
    <source>
        <dbReference type="SAM" id="Phobius"/>
    </source>
</evidence>
<feature type="transmembrane region" description="Helical" evidence="1">
    <location>
        <begin position="90"/>
        <end position="110"/>
    </location>
</feature>
<dbReference type="PANTHER" id="PTHR38457">
    <property type="entry name" value="REGULATOR ABRB-RELATED"/>
    <property type="match status" value="1"/>
</dbReference>
<feature type="transmembrane region" description="Helical" evidence="1">
    <location>
        <begin position="20"/>
        <end position="48"/>
    </location>
</feature>
<proteinExistence type="predicted"/>
<accession>A0ABT7AF15</accession>
<dbReference type="Proteomes" id="UP001321492">
    <property type="component" value="Unassembled WGS sequence"/>
</dbReference>
<name>A0ABT7AF15_9HYPH</name>
<dbReference type="InterPro" id="IPR007820">
    <property type="entry name" value="AbrB_fam"/>
</dbReference>
<reference evidence="2 3" key="1">
    <citation type="submission" date="2023-05" db="EMBL/GenBank/DDBJ databases">
        <title>Chelatococcus sp. nov., a moderately thermophilic bacterium isolated from hot spring microbial mat.</title>
        <authorList>
            <person name="Hu C.-J."/>
            <person name="Li W.-J."/>
        </authorList>
    </citation>
    <scope>NUCLEOTIDE SEQUENCE [LARGE SCALE GENOMIC DNA]</scope>
    <source>
        <strain evidence="2 3">SYSU G07232</strain>
    </source>
</reference>
<keyword evidence="1" id="KW-1133">Transmembrane helix</keyword>
<protein>
    <submittedName>
        <fullName evidence="2">AbrB family transcriptional regulator</fullName>
    </submittedName>
</protein>